<name>A0ABN2ZU25_9ACTN</name>
<evidence type="ECO:0000313" key="2">
    <source>
        <dbReference type="Proteomes" id="UP001422759"/>
    </source>
</evidence>
<accession>A0ABN2ZU25</accession>
<dbReference type="EMBL" id="BAAANT010000021">
    <property type="protein sequence ID" value="GAA2147538.1"/>
    <property type="molecule type" value="Genomic_DNA"/>
</dbReference>
<proteinExistence type="predicted"/>
<organism evidence="1 2">
    <name type="scientific">Kitasatospora kazusensis</name>
    <dbReference type="NCBI Taxonomy" id="407974"/>
    <lineage>
        <taxon>Bacteria</taxon>
        <taxon>Bacillati</taxon>
        <taxon>Actinomycetota</taxon>
        <taxon>Actinomycetes</taxon>
        <taxon>Kitasatosporales</taxon>
        <taxon>Streptomycetaceae</taxon>
        <taxon>Kitasatospora</taxon>
    </lineage>
</organism>
<keyword evidence="2" id="KW-1185">Reference proteome</keyword>
<dbReference type="Proteomes" id="UP001422759">
    <property type="component" value="Unassembled WGS sequence"/>
</dbReference>
<comment type="caution">
    <text evidence="1">The sequence shown here is derived from an EMBL/GenBank/DDBJ whole genome shotgun (WGS) entry which is preliminary data.</text>
</comment>
<protein>
    <submittedName>
        <fullName evidence="1">Uncharacterized protein</fullName>
    </submittedName>
</protein>
<gene>
    <name evidence="1" type="ORF">GCM10009760_38540</name>
</gene>
<evidence type="ECO:0000313" key="1">
    <source>
        <dbReference type="EMBL" id="GAA2147538.1"/>
    </source>
</evidence>
<reference evidence="1 2" key="1">
    <citation type="journal article" date="2019" name="Int. J. Syst. Evol. Microbiol.">
        <title>The Global Catalogue of Microorganisms (GCM) 10K type strain sequencing project: providing services to taxonomists for standard genome sequencing and annotation.</title>
        <authorList>
            <consortium name="The Broad Institute Genomics Platform"/>
            <consortium name="The Broad Institute Genome Sequencing Center for Infectious Disease"/>
            <person name="Wu L."/>
            <person name="Ma J."/>
        </authorList>
    </citation>
    <scope>NUCLEOTIDE SEQUENCE [LARGE SCALE GENOMIC DNA]</scope>
    <source>
        <strain evidence="1 2">JCM 14560</strain>
    </source>
</reference>
<sequence length="78" mass="8448">MRAIRTRLRLVVEVAAAVSLRKVIQILSDTPGGQHEGTRQGLLRYVALDERPLTHPAWPAAPVTGPCTVRPGGRGLWG</sequence>